<evidence type="ECO:0000256" key="4">
    <source>
        <dbReference type="SAM" id="MobiDB-lite"/>
    </source>
</evidence>
<evidence type="ECO:0000256" key="2">
    <source>
        <dbReference type="ARBA" id="ARBA00023242"/>
    </source>
</evidence>
<dbReference type="GO" id="GO:0003700">
    <property type="term" value="F:DNA-binding transcription factor activity"/>
    <property type="evidence" value="ECO:0007669"/>
    <property type="project" value="TreeGrafter"/>
</dbReference>
<dbReference type="InterPro" id="IPR045281">
    <property type="entry name" value="CONSTANS-like"/>
</dbReference>
<reference evidence="6" key="1">
    <citation type="submission" date="2023-05" db="EMBL/GenBank/DDBJ databases">
        <authorList>
            <person name="Huff M."/>
        </authorList>
    </citation>
    <scope>NUCLEOTIDE SEQUENCE</scope>
</reference>
<gene>
    <name evidence="6" type="ORF">FPE_LOCUS23454</name>
</gene>
<dbReference type="InterPro" id="IPR010402">
    <property type="entry name" value="CCT_domain"/>
</dbReference>
<evidence type="ECO:0000256" key="1">
    <source>
        <dbReference type="ARBA" id="ARBA00004123"/>
    </source>
</evidence>
<evidence type="ECO:0000313" key="6">
    <source>
        <dbReference type="EMBL" id="CAI9776024.1"/>
    </source>
</evidence>
<proteinExistence type="predicted"/>
<evidence type="ECO:0000256" key="3">
    <source>
        <dbReference type="PROSITE-ProRule" id="PRU00357"/>
    </source>
</evidence>
<feature type="region of interest" description="Disordered" evidence="4">
    <location>
        <begin position="381"/>
        <end position="400"/>
    </location>
</feature>
<dbReference type="GO" id="GO:0005634">
    <property type="term" value="C:nucleus"/>
    <property type="evidence" value="ECO:0007669"/>
    <property type="project" value="UniProtKB-SubCell"/>
</dbReference>
<dbReference type="AlphaFoldDB" id="A0AAD1ZUT7"/>
<protein>
    <recommendedName>
        <fullName evidence="5">CCT domain-containing protein</fullName>
    </recommendedName>
</protein>
<dbReference type="PANTHER" id="PTHR31319">
    <property type="entry name" value="ZINC FINGER PROTEIN CONSTANS-LIKE 4"/>
    <property type="match status" value="1"/>
</dbReference>
<comment type="subcellular location">
    <subcellularLocation>
        <location evidence="1 3">Nucleus</location>
    </subcellularLocation>
</comment>
<evidence type="ECO:0000313" key="7">
    <source>
        <dbReference type="Proteomes" id="UP000834106"/>
    </source>
</evidence>
<dbReference type="GO" id="GO:0009909">
    <property type="term" value="P:regulation of flower development"/>
    <property type="evidence" value="ECO:0007669"/>
    <property type="project" value="InterPro"/>
</dbReference>
<accession>A0AAD1ZUT7</accession>
<evidence type="ECO:0000259" key="5">
    <source>
        <dbReference type="PROSITE" id="PS51017"/>
    </source>
</evidence>
<dbReference type="EMBL" id="OU503049">
    <property type="protein sequence ID" value="CAI9776024.1"/>
    <property type="molecule type" value="Genomic_DNA"/>
</dbReference>
<name>A0AAD1ZUT7_9LAMI</name>
<feature type="domain" description="CCT" evidence="5">
    <location>
        <begin position="338"/>
        <end position="380"/>
    </location>
</feature>
<keyword evidence="2 3" id="KW-0539">Nucleus</keyword>
<keyword evidence="7" id="KW-1185">Reference proteome</keyword>
<dbReference type="Proteomes" id="UP000834106">
    <property type="component" value="Chromosome 14"/>
</dbReference>
<dbReference type="Pfam" id="PF06203">
    <property type="entry name" value="CCT"/>
    <property type="match status" value="1"/>
</dbReference>
<sequence>MLQNLVHPQEQLPLEEIGSPLGAQILEFCESELFPETLQNSEVASSSNCCYEDHTSYPANLSITTDMSNFTSTMNLTLQHDMKRVAAAMTATPSVPFTTSPSEPTVTSTISPTNTKNNGNFSIIFDSAEDIDNDISASIDFTPSPTFSVPQYYNNNNNNNQEQFEFLSLNNQISAGDVVDGSMSHYPPEPPPPVPLLGLPPLPTAYDEECLSSMPSYMRLSSSLPSYGIMDPIMGQYLPAGNINPPFSTENSGILTGSSLLMGTKLQPQEPDFQGDDGGLFLPDTISRLFNCSSDLQAFNNENQHMAHGDPNSTPLASEISSLEDSTFKVGKLSVEERKKKIHRYMKKRNERNFSKKIKYACRKTLADSRPRVRGRFAKNDEIDEAARTASSNHEEDTDEDVSLFATQIPHHQDKVMVKEEDIVDSSDIFAHIRPTINQLPHSAGLFQNLEVVEK</sequence>
<dbReference type="PROSITE" id="PS51017">
    <property type="entry name" value="CCT"/>
    <property type="match status" value="1"/>
</dbReference>
<organism evidence="6 7">
    <name type="scientific">Fraxinus pennsylvanica</name>
    <dbReference type="NCBI Taxonomy" id="56036"/>
    <lineage>
        <taxon>Eukaryota</taxon>
        <taxon>Viridiplantae</taxon>
        <taxon>Streptophyta</taxon>
        <taxon>Embryophyta</taxon>
        <taxon>Tracheophyta</taxon>
        <taxon>Spermatophyta</taxon>
        <taxon>Magnoliopsida</taxon>
        <taxon>eudicotyledons</taxon>
        <taxon>Gunneridae</taxon>
        <taxon>Pentapetalae</taxon>
        <taxon>asterids</taxon>
        <taxon>lamiids</taxon>
        <taxon>Lamiales</taxon>
        <taxon>Oleaceae</taxon>
        <taxon>Oleeae</taxon>
        <taxon>Fraxinus</taxon>
    </lineage>
</organism>
<dbReference type="PANTHER" id="PTHR31319:SF110">
    <property type="entry name" value="CCT MOTIF FAMILY PROTEIN"/>
    <property type="match status" value="1"/>
</dbReference>